<sequence>MSAASVVGVLDPVGDSVDGFGPGGEGVAVVVLGLQRGPERFLLGVVPAHFGPSDRPTHVHLRRDVGELGGGVLAAPVRVKDHPVRPQRRVTEQDSAA</sequence>
<name>A0A644XJW3_9ZZZZ</name>
<proteinExistence type="predicted"/>
<organism evidence="1">
    <name type="scientific">bioreactor metagenome</name>
    <dbReference type="NCBI Taxonomy" id="1076179"/>
    <lineage>
        <taxon>unclassified sequences</taxon>
        <taxon>metagenomes</taxon>
        <taxon>ecological metagenomes</taxon>
    </lineage>
</organism>
<reference evidence="1" key="1">
    <citation type="submission" date="2019-08" db="EMBL/GenBank/DDBJ databases">
        <authorList>
            <person name="Kucharzyk K."/>
            <person name="Murdoch R.W."/>
            <person name="Higgins S."/>
            <person name="Loffler F."/>
        </authorList>
    </citation>
    <scope>NUCLEOTIDE SEQUENCE</scope>
</reference>
<dbReference type="AlphaFoldDB" id="A0A644XJW3"/>
<gene>
    <name evidence="1" type="ORF">SDC9_62845</name>
</gene>
<comment type="caution">
    <text evidence="1">The sequence shown here is derived from an EMBL/GenBank/DDBJ whole genome shotgun (WGS) entry which is preliminary data.</text>
</comment>
<protein>
    <submittedName>
        <fullName evidence="1">Uncharacterized protein</fullName>
    </submittedName>
</protein>
<dbReference type="EMBL" id="VSSQ01002615">
    <property type="protein sequence ID" value="MPM16465.1"/>
    <property type="molecule type" value="Genomic_DNA"/>
</dbReference>
<accession>A0A644XJW3</accession>
<evidence type="ECO:0000313" key="1">
    <source>
        <dbReference type="EMBL" id="MPM16465.1"/>
    </source>
</evidence>